<dbReference type="Pfam" id="PF04230">
    <property type="entry name" value="PS_pyruv_trans"/>
    <property type="match status" value="1"/>
</dbReference>
<dbReference type="RefSeq" id="WP_040038747.1">
    <property type="nucleotide sequence ID" value="NZ_JWJG01000028.1"/>
</dbReference>
<reference evidence="2 3" key="1">
    <citation type="submission" date="2014-12" db="EMBL/GenBank/DDBJ databases">
        <title>Denitrispirillum autotrophicum gen. nov., sp. nov., Denitrifying, Facultatively Autotrophic Bacteria Isolated from Rice Paddy Soil.</title>
        <authorList>
            <person name="Ishii S."/>
            <person name="Ashida N."/>
            <person name="Ohno H."/>
            <person name="Otsuka S."/>
            <person name="Yokota A."/>
            <person name="Senoo K."/>
        </authorList>
    </citation>
    <scope>NUCLEOTIDE SEQUENCE [LARGE SCALE GENOMIC DNA]</scope>
    <source>
        <strain evidence="2 3">TSA66</strain>
    </source>
</reference>
<evidence type="ECO:0000313" key="2">
    <source>
        <dbReference type="EMBL" id="KIF79836.1"/>
    </source>
</evidence>
<dbReference type="InterPro" id="IPR007345">
    <property type="entry name" value="Polysacch_pyruvyl_Trfase"/>
</dbReference>
<dbReference type="AlphaFoldDB" id="A0A0C2BP71"/>
<name>A0A0C2BP71_9BURK</name>
<dbReference type="STRING" id="709839.TSA66_01720"/>
<accession>A0A0C2BP71</accession>
<comment type="caution">
    <text evidence="2">The sequence shown here is derived from an EMBL/GenBank/DDBJ whole genome shotgun (WGS) entry which is preliminary data.</text>
</comment>
<evidence type="ECO:0000313" key="3">
    <source>
        <dbReference type="Proteomes" id="UP000031572"/>
    </source>
</evidence>
<feature type="domain" description="Polysaccharide pyruvyl transferase" evidence="1">
    <location>
        <begin position="140"/>
        <end position="333"/>
    </location>
</feature>
<keyword evidence="3" id="KW-1185">Reference proteome</keyword>
<sequence length="401" mass="43649">MSRDPDIPVLLFGAFDRHNFGDLLFPHVAAALLVRKKLIFAGLRQRDLRRFGGHRVQALPQLVRQWKNRPLHIIHAGGELLTCDAWQAAVMLLPPDQAQETVMRFAARPEQGREWACRMLGLSDLAPYVVSRDLFPGAGKVICNAVGGMDLDVRNPALQDEVRAKLRAADWIGVRDGRTQALLSAAGIAARLMPDPAVMVAELFGDTIGARWRQGEVARVSNAFPEGYVAVQFSNDFGDDRTLAAIAAQLDGLALSSGQGIVFFRAGAAPWHDDVDAYRRIVTRLRAPSVIFNSLHLWDICALIAGSRVYAGSSLHGRIVAMAYAVPRVSLRYPAQAGQLAKPEAFAAAWDPALPAAVEVHDIAHGIEQALAADPAQLRDTARHLAARYRTEFAALCAGIQ</sequence>
<evidence type="ECO:0000259" key="1">
    <source>
        <dbReference type="Pfam" id="PF04230"/>
    </source>
</evidence>
<proteinExistence type="predicted"/>
<dbReference type="OrthoDB" id="1425928at2"/>
<dbReference type="EMBL" id="JWJG01000028">
    <property type="protein sequence ID" value="KIF79836.1"/>
    <property type="molecule type" value="Genomic_DNA"/>
</dbReference>
<gene>
    <name evidence="2" type="ORF">TSA66_01720</name>
</gene>
<dbReference type="Proteomes" id="UP000031572">
    <property type="component" value="Unassembled WGS sequence"/>
</dbReference>
<organism evidence="2 3">
    <name type="scientific">Noviherbaspirillum autotrophicum</name>
    <dbReference type="NCBI Taxonomy" id="709839"/>
    <lineage>
        <taxon>Bacteria</taxon>
        <taxon>Pseudomonadati</taxon>
        <taxon>Pseudomonadota</taxon>
        <taxon>Betaproteobacteria</taxon>
        <taxon>Burkholderiales</taxon>
        <taxon>Oxalobacteraceae</taxon>
        <taxon>Noviherbaspirillum</taxon>
    </lineage>
</organism>
<protein>
    <submittedName>
        <fullName evidence="2">Chromosome condensation regulator RCC1</fullName>
    </submittedName>
</protein>